<name>A0ABU5NEZ8_9RICK</name>
<dbReference type="EMBL" id="JARJFB010000246">
    <property type="protein sequence ID" value="MEA0971745.1"/>
    <property type="molecule type" value="Genomic_DNA"/>
</dbReference>
<accession>A0ABU5NEZ8</accession>
<evidence type="ECO:0000313" key="1">
    <source>
        <dbReference type="EMBL" id="MEA0971745.1"/>
    </source>
</evidence>
<keyword evidence="2" id="KW-1185">Reference proteome</keyword>
<gene>
    <name evidence="1" type="ORF">Megvenef_01732</name>
</gene>
<proteinExistence type="predicted"/>
<comment type="caution">
    <text evidence="1">The sequence shown here is derived from an EMBL/GenBank/DDBJ whole genome shotgun (WGS) entry which is preliminary data.</text>
</comment>
<protein>
    <submittedName>
        <fullName evidence="1">Uncharacterized protein</fullName>
    </submittedName>
</protein>
<sequence length="91" mass="10803">MYNTEQIEHDPKNNNTEQSIRYNQLQQIFKLAKKEYVVSEEIDSIISSFCKESNFDNNDSYIDYDNLSTHDQEYHELDLAGNSKILEDNEF</sequence>
<evidence type="ECO:0000313" key="2">
    <source>
        <dbReference type="Proteomes" id="UP001291687"/>
    </source>
</evidence>
<reference evidence="1 2" key="1">
    <citation type="submission" date="2023-03" db="EMBL/GenBank/DDBJ databases">
        <title>Host association and intracellularity evolved multiple times independently in the Rickettsiales.</title>
        <authorList>
            <person name="Castelli M."/>
            <person name="Nardi T."/>
            <person name="Gammuto L."/>
            <person name="Bellinzona G."/>
            <person name="Sabaneyeva E."/>
            <person name="Potekhin A."/>
            <person name="Serra V."/>
            <person name="Petroni G."/>
            <person name="Sassera D."/>
        </authorList>
    </citation>
    <scope>NUCLEOTIDE SEQUENCE [LARGE SCALE GENOMIC DNA]</scope>
    <source>
        <strain evidence="1 2">Sr 2-6</strain>
    </source>
</reference>
<dbReference type="Proteomes" id="UP001291687">
    <property type="component" value="Unassembled WGS sequence"/>
</dbReference>
<organism evidence="1 2">
    <name type="scientific">Candidatus Megaera venefica</name>
    <dbReference type="NCBI Taxonomy" id="2055910"/>
    <lineage>
        <taxon>Bacteria</taxon>
        <taxon>Pseudomonadati</taxon>
        <taxon>Pseudomonadota</taxon>
        <taxon>Alphaproteobacteria</taxon>
        <taxon>Rickettsiales</taxon>
        <taxon>Rickettsiaceae</taxon>
        <taxon>Candidatus Megaera</taxon>
    </lineage>
</organism>